<evidence type="ECO:0000259" key="8">
    <source>
        <dbReference type="Pfam" id="PF09335"/>
    </source>
</evidence>
<organism evidence="9 10">
    <name type="scientific">Pallidibacillus thermolactis</name>
    <dbReference type="NCBI Taxonomy" id="251051"/>
    <lineage>
        <taxon>Bacteria</taxon>
        <taxon>Bacillati</taxon>
        <taxon>Bacillota</taxon>
        <taxon>Bacilli</taxon>
        <taxon>Bacillales</taxon>
        <taxon>Bacillaceae</taxon>
        <taxon>Pallidibacillus</taxon>
    </lineage>
</organism>
<evidence type="ECO:0000256" key="5">
    <source>
        <dbReference type="ARBA" id="ARBA00022989"/>
    </source>
</evidence>
<proteinExistence type="inferred from homology"/>
<comment type="caution">
    <text evidence="9">The sequence shown here is derived from an EMBL/GenBank/DDBJ whole genome shotgun (WGS) entry which is preliminary data.</text>
</comment>
<evidence type="ECO:0000256" key="2">
    <source>
        <dbReference type="ARBA" id="ARBA00010792"/>
    </source>
</evidence>
<feature type="transmembrane region" description="Helical" evidence="7">
    <location>
        <begin position="175"/>
        <end position="196"/>
    </location>
</feature>
<evidence type="ECO:0000256" key="1">
    <source>
        <dbReference type="ARBA" id="ARBA00004651"/>
    </source>
</evidence>
<keyword evidence="3" id="KW-1003">Cell membrane</keyword>
<dbReference type="PANTHER" id="PTHR42709">
    <property type="entry name" value="ALKALINE PHOSPHATASE LIKE PROTEIN"/>
    <property type="match status" value="1"/>
</dbReference>
<evidence type="ECO:0000256" key="6">
    <source>
        <dbReference type="ARBA" id="ARBA00023136"/>
    </source>
</evidence>
<dbReference type="EMBL" id="JAOUSE010000085">
    <property type="protein sequence ID" value="MCU9595846.1"/>
    <property type="molecule type" value="Genomic_DNA"/>
</dbReference>
<name>A0ABT2WLJ8_9BACI</name>
<dbReference type="RefSeq" id="WP_173661751.1">
    <property type="nucleotide sequence ID" value="NZ_JAOUSE010000085.1"/>
</dbReference>
<evidence type="ECO:0000256" key="3">
    <source>
        <dbReference type="ARBA" id="ARBA00022475"/>
    </source>
</evidence>
<gene>
    <name evidence="9" type="ORF">OEV82_15685</name>
</gene>
<feature type="transmembrane region" description="Helical" evidence="7">
    <location>
        <begin position="12"/>
        <end position="30"/>
    </location>
</feature>
<dbReference type="PANTHER" id="PTHR42709:SF6">
    <property type="entry name" value="UNDECAPRENYL PHOSPHATE TRANSPORTER A"/>
    <property type="match status" value="1"/>
</dbReference>
<evidence type="ECO:0000256" key="7">
    <source>
        <dbReference type="SAM" id="Phobius"/>
    </source>
</evidence>
<dbReference type="Proteomes" id="UP001208656">
    <property type="component" value="Unassembled WGS sequence"/>
</dbReference>
<feature type="domain" description="VTT" evidence="8">
    <location>
        <begin position="30"/>
        <end position="160"/>
    </location>
</feature>
<evidence type="ECO:0000256" key="4">
    <source>
        <dbReference type="ARBA" id="ARBA00022692"/>
    </source>
</evidence>
<comment type="similarity">
    <text evidence="2">Belongs to the DedA family.</text>
</comment>
<dbReference type="Pfam" id="PF09335">
    <property type="entry name" value="VTT_dom"/>
    <property type="match status" value="1"/>
</dbReference>
<sequence length="204" mass="23800">MENWIMDIMNQFGYLGVFLLICIENLFPPIPSEIILTFGGFSTHSTNLTVLGVIFYATLGSVIGAVILYWLGRILHIERLEKIVDRWGHLLRLQKEDLYRADRWFQKYGYWTVFFCRMIPLLRSLISIPAGISKMNFWIFIFFTTVGTIIWNSILVGLGAKLGENWETIVYYMDIYSNIVYAILAMIIIGVIIYFFRRGKNKQV</sequence>
<evidence type="ECO:0000313" key="10">
    <source>
        <dbReference type="Proteomes" id="UP001208656"/>
    </source>
</evidence>
<accession>A0ABT2WLJ8</accession>
<evidence type="ECO:0000313" key="9">
    <source>
        <dbReference type="EMBL" id="MCU9595846.1"/>
    </source>
</evidence>
<feature type="transmembrane region" description="Helical" evidence="7">
    <location>
        <begin position="137"/>
        <end position="155"/>
    </location>
</feature>
<keyword evidence="6 7" id="KW-0472">Membrane</keyword>
<reference evidence="9 10" key="1">
    <citation type="submission" date="2022-10" db="EMBL/GenBank/DDBJ databases">
        <title>Description of Fervidibacillus gen. nov. in the family Fervidibacillaceae fam. nov. with two species, Fervidibacillus albus sp. nov., and Fervidibacillus halotolerans sp. nov., isolated from tidal flat sediments.</title>
        <authorList>
            <person name="Kwon K.K."/>
            <person name="Yang S.-H."/>
        </authorList>
    </citation>
    <scope>NUCLEOTIDE SEQUENCE [LARGE SCALE GENOMIC DNA]</scope>
    <source>
        <strain evidence="9 10">DSM 23332</strain>
    </source>
</reference>
<dbReference type="InterPro" id="IPR032816">
    <property type="entry name" value="VTT_dom"/>
</dbReference>
<comment type="subcellular location">
    <subcellularLocation>
        <location evidence="1">Cell membrane</location>
        <topology evidence="1">Multi-pass membrane protein</topology>
    </subcellularLocation>
</comment>
<keyword evidence="5 7" id="KW-1133">Transmembrane helix</keyword>
<keyword evidence="10" id="KW-1185">Reference proteome</keyword>
<feature type="transmembrane region" description="Helical" evidence="7">
    <location>
        <begin position="50"/>
        <end position="72"/>
    </location>
</feature>
<keyword evidence="4 7" id="KW-0812">Transmembrane</keyword>
<dbReference type="InterPro" id="IPR051311">
    <property type="entry name" value="DedA_domain"/>
</dbReference>
<protein>
    <submittedName>
        <fullName evidence="9">DedA family protein</fullName>
    </submittedName>
</protein>